<name>A0A1I2LNB1_9GAMM</name>
<evidence type="ECO:0000313" key="2">
    <source>
        <dbReference type="EMBL" id="SFF79950.1"/>
    </source>
</evidence>
<dbReference type="EMBL" id="FOOU01000001">
    <property type="protein sequence ID" value="SFF79950.1"/>
    <property type="molecule type" value="Genomic_DNA"/>
</dbReference>
<keyword evidence="1" id="KW-0472">Membrane</keyword>
<evidence type="ECO:0000313" key="3">
    <source>
        <dbReference type="Proteomes" id="UP000198623"/>
    </source>
</evidence>
<dbReference type="RefSeq" id="WP_090723043.1">
    <property type="nucleotide sequence ID" value="NZ_FOOU01000001.1"/>
</dbReference>
<keyword evidence="1" id="KW-1133">Transmembrane helix</keyword>
<protein>
    <submittedName>
        <fullName evidence="2">Uncharacterized protein</fullName>
    </submittedName>
</protein>
<proteinExistence type="predicted"/>
<reference evidence="3" key="1">
    <citation type="submission" date="2016-10" db="EMBL/GenBank/DDBJ databases">
        <authorList>
            <person name="Varghese N."/>
            <person name="Submissions S."/>
        </authorList>
    </citation>
    <scope>NUCLEOTIDE SEQUENCE [LARGE SCALE GENOMIC DNA]</scope>
    <source>
        <strain evidence="3">CGMCC 1.10971</strain>
    </source>
</reference>
<dbReference type="AlphaFoldDB" id="A0A1I2LNB1"/>
<sequence length="170" mass="18581">MKFNIIKEVAPTIQSVLVSLAIISGGLWAIITQTQELSSSINVSMTAEQVLLPEESTSKKTILVEVVTQSTGGQVVEYNFAQTTLSVSKQIPVDDQNTYKTGQKLYVGKFVGEETPPNFGRLAPDGKIIYKYAVLVDAPGLYSILFKAIPIGSKDERSFYFSAREAIVVK</sequence>
<keyword evidence="1" id="KW-0812">Transmembrane</keyword>
<dbReference type="Proteomes" id="UP000198623">
    <property type="component" value="Unassembled WGS sequence"/>
</dbReference>
<organism evidence="2 3">
    <name type="scientific">Neptunomonas qingdaonensis</name>
    <dbReference type="NCBI Taxonomy" id="1045558"/>
    <lineage>
        <taxon>Bacteria</taxon>
        <taxon>Pseudomonadati</taxon>
        <taxon>Pseudomonadota</taxon>
        <taxon>Gammaproteobacteria</taxon>
        <taxon>Oceanospirillales</taxon>
        <taxon>Oceanospirillaceae</taxon>
        <taxon>Neptunomonas</taxon>
    </lineage>
</organism>
<evidence type="ECO:0000256" key="1">
    <source>
        <dbReference type="SAM" id="Phobius"/>
    </source>
</evidence>
<feature type="transmembrane region" description="Helical" evidence="1">
    <location>
        <begin position="12"/>
        <end position="31"/>
    </location>
</feature>
<keyword evidence="3" id="KW-1185">Reference proteome</keyword>
<accession>A0A1I2LNB1</accession>
<gene>
    <name evidence="2" type="ORF">SAMN05216175_101102</name>
</gene>